<protein>
    <submittedName>
        <fullName evidence="1">Uncharacterized protein</fullName>
    </submittedName>
</protein>
<evidence type="ECO:0000313" key="1">
    <source>
        <dbReference type="EMBL" id="GIZ03923.1"/>
    </source>
</evidence>
<dbReference type="AlphaFoldDB" id="A0AAV4YAC2"/>
<evidence type="ECO:0000313" key="2">
    <source>
        <dbReference type="Proteomes" id="UP001054945"/>
    </source>
</evidence>
<keyword evidence="2" id="KW-1185">Reference proteome</keyword>
<accession>A0AAV4YAC2</accession>
<gene>
    <name evidence="1" type="ORF">CEXT_5981</name>
</gene>
<dbReference type="Proteomes" id="UP001054945">
    <property type="component" value="Unassembled WGS sequence"/>
</dbReference>
<proteinExistence type="predicted"/>
<dbReference type="EMBL" id="BPLR01001668">
    <property type="protein sequence ID" value="GIZ03923.1"/>
    <property type="molecule type" value="Genomic_DNA"/>
</dbReference>
<sequence>MWHCGKSKSVQIGGAPVSVYQRQQSPQQWYRVSRVRVIKQRITGPFPRVPGPVHRPQLIRPKLINETLQACFETYQTAQPCWKMRDYRITWKSSWRISLKQLSYTPWEQNWEMSQPFPLILVPNERTFQLTDYRFNVA</sequence>
<reference evidence="1 2" key="1">
    <citation type="submission" date="2021-06" db="EMBL/GenBank/DDBJ databases">
        <title>Caerostris extrusa draft genome.</title>
        <authorList>
            <person name="Kono N."/>
            <person name="Arakawa K."/>
        </authorList>
    </citation>
    <scope>NUCLEOTIDE SEQUENCE [LARGE SCALE GENOMIC DNA]</scope>
</reference>
<comment type="caution">
    <text evidence="1">The sequence shown here is derived from an EMBL/GenBank/DDBJ whole genome shotgun (WGS) entry which is preliminary data.</text>
</comment>
<organism evidence="1 2">
    <name type="scientific">Caerostris extrusa</name>
    <name type="common">Bark spider</name>
    <name type="synonym">Caerostris bankana</name>
    <dbReference type="NCBI Taxonomy" id="172846"/>
    <lineage>
        <taxon>Eukaryota</taxon>
        <taxon>Metazoa</taxon>
        <taxon>Ecdysozoa</taxon>
        <taxon>Arthropoda</taxon>
        <taxon>Chelicerata</taxon>
        <taxon>Arachnida</taxon>
        <taxon>Araneae</taxon>
        <taxon>Araneomorphae</taxon>
        <taxon>Entelegynae</taxon>
        <taxon>Araneoidea</taxon>
        <taxon>Araneidae</taxon>
        <taxon>Caerostris</taxon>
    </lineage>
</organism>
<name>A0AAV4YAC2_CAEEX</name>